<proteinExistence type="inferred from homology"/>
<comment type="similarity">
    <text evidence="2">Belongs to the amino acid-polyamine-organocation (APC) superfamily. Amino acid transporter (AAT) (TC 2.A.3.1) family.</text>
</comment>
<dbReference type="NCBIfam" id="NF011623">
    <property type="entry name" value="PRK15049.1"/>
    <property type="match status" value="1"/>
</dbReference>
<name>A0A0H2XNY5_BURO1</name>
<feature type="transmembrane region" description="Helical" evidence="10">
    <location>
        <begin position="299"/>
        <end position="320"/>
    </location>
</feature>
<dbReference type="InterPro" id="IPR004841">
    <property type="entry name" value="AA-permease/SLC12A_dom"/>
</dbReference>
<keyword evidence="5 10" id="KW-0812">Transmembrane</keyword>
<keyword evidence="6" id="KW-0029">Amino-acid transport</keyword>
<evidence type="ECO:0000256" key="8">
    <source>
        <dbReference type="ARBA" id="ARBA00023136"/>
    </source>
</evidence>
<evidence type="ECO:0000256" key="10">
    <source>
        <dbReference type="SAM" id="Phobius"/>
    </source>
</evidence>
<evidence type="ECO:0000313" key="12">
    <source>
        <dbReference type="EMBL" id="ABF76405.1"/>
    </source>
</evidence>
<dbReference type="GO" id="GO:0005886">
    <property type="term" value="C:plasma membrane"/>
    <property type="evidence" value="ECO:0007669"/>
    <property type="project" value="UniProtKB-SubCell"/>
</dbReference>
<dbReference type="InterPro" id="IPR004840">
    <property type="entry name" value="Amino_acid_permease_CS"/>
</dbReference>
<reference evidence="12" key="1">
    <citation type="submission" date="2006-05" db="EMBL/GenBank/DDBJ databases">
        <title>Complete sequence of chromosome 1 of Burkholderia cenocepacia AU 1054.</title>
        <authorList>
            <consortium name="US DOE Joint Genome Institute"/>
            <person name="Copeland A."/>
            <person name="Lucas S."/>
            <person name="Lapidus A."/>
            <person name="Barry K."/>
            <person name="Detter J.C."/>
            <person name="Glavina del Rio T."/>
            <person name="Hammon N."/>
            <person name="Israni S."/>
            <person name="Dalin E."/>
            <person name="Tice H."/>
            <person name="Pitluck S."/>
            <person name="Chain P."/>
            <person name="Malfatti S."/>
            <person name="Shin M."/>
            <person name="Vergez L."/>
            <person name="Schmutz J."/>
            <person name="Larimer F."/>
            <person name="Land M."/>
            <person name="Hauser L."/>
            <person name="Kyrpides N."/>
            <person name="Lykidis A."/>
            <person name="LiPuma J.J."/>
            <person name="Konstantinidis K."/>
            <person name="Tiedje J.M."/>
            <person name="Richardson P."/>
        </authorList>
    </citation>
    <scope>NUCLEOTIDE SEQUENCE [LARGE SCALE GENOMIC DNA]</scope>
    <source>
        <strain evidence="12">AU 1054</strain>
    </source>
</reference>
<sequence>MSRTFQRTLRRTEFLISVHEPAPSVTVALAVRAGAPNYLTGSPIAAAVMRGFEHAQSKFAFRLWRELRLNTFATYRAFRHVRRIAIRTSTPDSARESAGTGGPDRPAIGMNSIPSVRKDTVMASIPEPSTTGETDKRSWLESHEAGYHKTLGNRQVQMIAIGGAIGTGLFLGAGARLQAAGPALAIVYLVCGAFSFLILRALGELVMHRPSSGSFVSYAREFLGEKASFVAGWMYFLNWAMTGIVDITAVALYMHYWAPFAAVPQWIFALVALCIVATMNLIGVKWFAEMEFWFALIKVAAIVLFLVIGTAILGTGMPVAGHGTGMHLITDNGGFFPHGLMPALVLVQGVVFAFAGVELVGTAAGECKDARKVLPRAINNVIWRIAIFYVASVVLLVCLLPWSAYKAGQSPFVTFFGALGVPGIGSVMNLVVLTAALSSLNSGLYSTGRVLRSLSMGGSAPAFLARMSGQSVPYAGILVTVAIYVVGVLLNYLVPSSVFEIVLNIASLGIISTWGFIVVCQMKFRAAVRRGEVEDVSFRMPGAPVTSWLTLLFLLGVLVLMAFDYPNGTWTIASIPLVALLLVAGWKWLSRRARRALLKPTIPSIALTQNVLEKGEN</sequence>
<dbReference type="FunFam" id="1.20.1740.10:FF:000001">
    <property type="entry name" value="Amino acid permease"/>
    <property type="match status" value="1"/>
</dbReference>
<feature type="transmembrane region" description="Helical" evidence="10">
    <location>
        <begin position="230"/>
        <end position="254"/>
    </location>
</feature>
<feature type="domain" description="Amino acid permease/ SLC12A" evidence="11">
    <location>
        <begin position="156"/>
        <end position="592"/>
    </location>
</feature>
<feature type="transmembrane region" description="Helical" evidence="10">
    <location>
        <begin position="415"/>
        <end position="437"/>
    </location>
</feature>
<keyword evidence="8 10" id="KW-0472">Membrane</keyword>
<dbReference type="PANTHER" id="PTHR43495:SF1">
    <property type="entry name" value="L-ASPARAGINE PERMEASE"/>
    <property type="match status" value="1"/>
</dbReference>
<gene>
    <name evidence="12" type="ordered locus">Bcen_1499</name>
</gene>
<evidence type="ECO:0000256" key="7">
    <source>
        <dbReference type="ARBA" id="ARBA00022989"/>
    </source>
</evidence>
<dbReference type="AlphaFoldDB" id="A0A0H2XNY5"/>
<dbReference type="GO" id="GO:0006865">
    <property type="term" value="P:amino acid transport"/>
    <property type="evidence" value="ECO:0007669"/>
    <property type="project" value="UniProtKB-KW"/>
</dbReference>
<evidence type="ECO:0000256" key="4">
    <source>
        <dbReference type="ARBA" id="ARBA00022475"/>
    </source>
</evidence>
<feature type="transmembrane region" description="Helical" evidence="10">
    <location>
        <begin position="501"/>
        <end position="524"/>
    </location>
</feature>
<accession>A0A0H2XNY5</accession>
<evidence type="ECO:0000256" key="1">
    <source>
        <dbReference type="ARBA" id="ARBA00004651"/>
    </source>
</evidence>
<dbReference type="EMBL" id="CP000378">
    <property type="protein sequence ID" value="ABF76405.1"/>
    <property type="molecule type" value="Genomic_DNA"/>
</dbReference>
<protein>
    <submittedName>
        <fullName evidence="12">Asparagine:proton symporter, AAT family</fullName>
    </submittedName>
</protein>
<keyword evidence="7 10" id="KW-1133">Transmembrane helix</keyword>
<dbReference type="GO" id="GO:0055085">
    <property type="term" value="P:transmembrane transport"/>
    <property type="evidence" value="ECO:0007669"/>
    <property type="project" value="InterPro"/>
</dbReference>
<evidence type="ECO:0000256" key="5">
    <source>
        <dbReference type="ARBA" id="ARBA00022692"/>
    </source>
</evidence>
<feature type="transmembrane region" description="Helical" evidence="10">
    <location>
        <begin position="474"/>
        <end position="495"/>
    </location>
</feature>
<feature type="transmembrane region" description="Helical" evidence="10">
    <location>
        <begin position="381"/>
        <end position="403"/>
    </location>
</feature>
<dbReference type="PANTHER" id="PTHR43495">
    <property type="entry name" value="GABA PERMEASE"/>
    <property type="match status" value="1"/>
</dbReference>
<feature type="transmembrane region" description="Helical" evidence="10">
    <location>
        <begin position="266"/>
        <end position="287"/>
    </location>
</feature>
<evidence type="ECO:0000256" key="3">
    <source>
        <dbReference type="ARBA" id="ARBA00022448"/>
    </source>
</evidence>
<evidence type="ECO:0000259" key="11">
    <source>
        <dbReference type="Pfam" id="PF00324"/>
    </source>
</evidence>
<evidence type="ECO:0000256" key="2">
    <source>
        <dbReference type="ARBA" id="ARBA00008583"/>
    </source>
</evidence>
<feature type="transmembrane region" description="Helical" evidence="10">
    <location>
        <begin position="340"/>
        <end position="360"/>
    </location>
</feature>
<keyword evidence="4" id="KW-1003">Cell membrane</keyword>
<dbReference type="PROSITE" id="PS00218">
    <property type="entry name" value="AMINO_ACID_PERMEASE_1"/>
    <property type="match status" value="1"/>
</dbReference>
<keyword evidence="3" id="KW-0813">Transport</keyword>
<feature type="transmembrane region" description="Helical" evidence="10">
    <location>
        <begin position="569"/>
        <end position="589"/>
    </location>
</feature>
<dbReference type="HOGENOM" id="CLU_007946_9_0_4"/>
<feature type="transmembrane region" description="Helical" evidence="10">
    <location>
        <begin position="183"/>
        <end position="202"/>
    </location>
</feature>
<evidence type="ECO:0000256" key="9">
    <source>
        <dbReference type="SAM" id="MobiDB-lite"/>
    </source>
</evidence>
<comment type="subcellular location">
    <subcellularLocation>
        <location evidence="1">Cell membrane</location>
        <topology evidence="1">Multi-pass membrane protein</topology>
    </subcellularLocation>
</comment>
<dbReference type="Gene3D" id="1.20.1740.10">
    <property type="entry name" value="Amino acid/polyamine transporter I"/>
    <property type="match status" value="1"/>
</dbReference>
<dbReference type="Pfam" id="PF00324">
    <property type="entry name" value="AA_permease"/>
    <property type="match status" value="1"/>
</dbReference>
<evidence type="ECO:0000256" key="6">
    <source>
        <dbReference type="ARBA" id="ARBA00022970"/>
    </source>
</evidence>
<organism evidence="12">
    <name type="scientific">Burkholderia orbicola (strain AU 1054)</name>
    <dbReference type="NCBI Taxonomy" id="331271"/>
    <lineage>
        <taxon>Bacteria</taxon>
        <taxon>Pseudomonadati</taxon>
        <taxon>Pseudomonadota</taxon>
        <taxon>Betaproteobacteria</taxon>
        <taxon>Burkholderiales</taxon>
        <taxon>Burkholderiaceae</taxon>
        <taxon>Burkholderia</taxon>
        <taxon>Burkholderia cepacia complex</taxon>
        <taxon>Burkholderia orbicola</taxon>
    </lineage>
</organism>
<feature type="transmembrane region" description="Helical" evidence="10">
    <location>
        <begin position="545"/>
        <end position="563"/>
    </location>
</feature>
<feature type="region of interest" description="Disordered" evidence="9">
    <location>
        <begin position="90"/>
        <end position="112"/>
    </location>
</feature>
<feature type="transmembrane region" description="Helical" evidence="10">
    <location>
        <begin position="158"/>
        <end position="177"/>
    </location>
</feature>